<comment type="caution">
    <text evidence="15">The sequence shown here is derived from an EMBL/GenBank/DDBJ whole genome shotgun (WGS) entry which is preliminary data.</text>
</comment>
<evidence type="ECO:0000259" key="13">
    <source>
        <dbReference type="PROSITE" id="PS00906"/>
    </source>
</evidence>
<dbReference type="PROSITE" id="PS00907">
    <property type="entry name" value="UROD_2"/>
    <property type="match status" value="1"/>
</dbReference>
<dbReference type="EMBL" id="JACPUR010000034">
    <property type="protein sequence ID" value="MBI3128628.1"/>
    <property type="molecule type" value="Genomic_DNA"/>
</dbReference>
<comment type="subunit">
    <text evidence="4 10">Homodimer.</text>
</comment>
<keyword evidence="9 10" id="KW-0627">Porphyrin biosynthesis</keyword>
<accession>A0A932I1Z5</accession>
<feature type="binding site" evidence="10">
    <location>
        <position position="214"/>
    </location>
    <ligand>
        <name>substrate</name>
    </ligand>
</feature>
<dbReference type="NCBIfam" id="TIGR01464">
    <property type="entry name" value="hemE"/>
    <property type="match status" value="1"/>
</dbReference>
<dbReference type="GO" id="GO:0004853">
    <property type="term" value="F:uroporphyrinogen decarboxylase activity"/>
    <property type="evidence" value="ECO:0007669"/>
    <property type="project" value="UniProtKB-UniRule"/>
</dbReference>
<organism evidence="15 16">
    <name type="scientific">Tectimicrobiota bacterium</name>
    <dbReference type="NCBI Taxonomy" id="2528274"/>
    <lineage>
        <taxon>Bacteria</taxon>
        <taxon>Pseudomonadati</taxon>
        <taxon>Nitrospinota/Tectimicrobiota group</taxon>
        <taxon>Candidatus Tectimicrobiota</taxon>
    </lineage>
</organism>
<feature type="binding site" evidence="10">
    <location>
        <position position="326"/>
    </location>
    <ligand>
        <name>substrate</name>
    </ligand>
</feature>
<protein>
    <recommendedName>
        <fullName evidence="5 10">Uroporphyrinogen decarboxylase</fullName>
        <shortName evidence="10">UPD</shortName>
        <shortName evidence="10">URO-D</shortName>
        <ecNumber evidence="5 10">4.1.1.37</ecNumber>
    </recommendedName>
</protein>
<dbReference type="Gene3D" id="3.20.20.210">
    <property type="match status" value="1"/>
</dbReference>
<dbReference type="CDD" id="cd00717">
    <property type="entry name" value="URO-D"/>
    <property type="match status" value="1"/>
</dbReference>
<evidence type="ECO:0000256" key="7">
    <source>
        <dbReference type="ARBA" id="ARBA00022793"/>
    </source>
</evidence>
<evidence type="ECO:0000313" key="16">
    <source>
        <dbReference type="Proteomes" id="UP000782312"/>
    </source>
</evidence>
<evidence type="ECO:0000256" key="6">
    <source>
        <dbReference type="ARBA" id="ARBA00022490"/>
    </source>
</evidence>
<feature type="site" description="Transition state stabilizer" evidence="10">
    <location>
        <position position="83"/>
    </location>
</feature>
<comment type="similarity">
    <text evidence="3 10 12">Belongs to the uroporphyrinogen decarboxylase family.</text>
</comment>
<evidence type="ECO:0000256" key="12">
    <source>
        <dbReference type="RuleBase" id="RU004169"/>
    </source>
</evidence>
<keyword evidence="8 10" id="KW-0456">Lyase</keyword>
<name>A0A932I1Z5_UNCTE</name>
<dbReference type="Proteomes" id="UP000782312">
    <property type="component" value="Unassembled WGS sequence"/>
</dbReference>
<dbReference type="PROSITE" id="PS00906">
    <property type="entry name" value="UROD_1"/>
    <property type="match status" value="1"/>
</dbReference>
<reference evidence="15" key="1">
    <citation type="submission" date="2020-07" db="EMBL/GenBank/DDBJ databases">
        <title>Huge and variable diversity of episymbiotic CPR bacteria and DPANN archaea in groundwater ecosystems.</title>
        <authorList>
            <person name="He C.Y."/>
            <person name="Keren R."/>
            <person name="Whittaker M."/>
            <person name="Farag I.F."/>
            <person name="Doudna J."/>
            <person name="Cate J.H.D."/>
            <person name="Banfield J.F."/>
        </authorList>
    </citation>
    <scope>NUCLEOTIDE SEQUENCE</scope>
    <source>
        <strain evidence="15">NC_groundwater_763_Ag_S-0.2um_68_21</strain>
    </source>
</reference>
<dbReference type="PANTHER" id="PTHR21091:SF169">
    <property type="entry name" value="UROPORPHYRINOGEN DECARBOXYLASE"/>
    <property type="match status" value="1"/>
</dbReference>
<evidence type="ECO:0000256" key="1">
    <source>
        <dbReference type="ARBA" id="ARBA00004514"/>
    </source>
</evidence>
<feature type="binding site" evidence="10">
    <location>
        <begin position="34"/>
        <end position="38"/>
    </location>
    <ligand>
        <name>substrate</name>
    </ligand>
</feature>
<dbReference type="AlphaFoldDB" id="A0A932I1Z5"/>
<evidence type="ECO:0000256" key="11">
    <source>
        <dbReference type="RuleBase" id="RU000554"/>
    </source>
</evidence>
<dbReference type="FunFam" id="3.20.20.210:FF:000008">
    <property type="entry name" value="Uroporphyrinogen decarboxylase"/>
    <property type="match status" value="1"/>
</dbReference>
<gene>
    <name evidence="10 15" type="primary">hemE</name>
    <name evidence="15" type="ORF">HYZ11_13575</name>
</gene>
<dbReference type="GO" id="GO:0006782">
    <property type="term" value="P:protoporphyrinogen IX biosynthetic process"/>
    <property type="evidence" value="ECO:0007669"/>
    <property type="project" value="UniProtKB-UniRule"/>
</dbReference>
<dbReference type="InterPro" id="IPR006361">
    <property type="entry name" value="Uroporphyrinogen_deCO2ase_HemE"/>
</dbReference>
<evidence type="ECO:0000256" key="8">
    <source>
        <dbReference type="ARBA" id="ARBA00023239"/>
    </source>
</evidence>
<evidence type="ECO:0000256" key="3">
    <source>
        <dbReference type="ARBA" id="ARBA00009935"/>
    </source>
</evidence>
<dbReference type="Pfam" id="PF01208">
    <property type="entry name" value="URO-D"/>
    <property type="match status" value="1"/>
</dbReference>
<dbReference type="EC" id="4.1.1.37" evidence="5 10"/>
<dbReference type="PANTHER" id="PTHR21091">
    <property type="entry name" value="METHYLTETRAHYDROFOLATE:HOMOCYSTEINE METHYLTRANSFERASE RELATED"/>
    <property type="match status" value="1"/>
</dbReference>
<evidence type="ECO:0000256" key="2">
    <source>
        <dbReference type="ARBA" id="ARBA00004804"/>
    </source>
</evidence>
<evidence type="ECO:0000256" key="9">
    <source>
        <dbReference type="ARBA" id="ARBA00023244"/>
    </source>
</evidence>
<dbReference type="InterPro" id="IPR038071">
    <property type="entry name" value="UROD/MetE-like_sf"/>
</dbReference>
<dbReference type="SUPFAM" id="SSF51726">
    <property type="entry name" value="UROD/MetE-like"/>
    <property type="match status" value="1"/>
</dbReference>
<keyword evidence="6 10" id="KW-0963">Cytoplasm</keyword>
<comment type="subcellular location">
    <subcellularLocation>
        <location evidence="1">Cytoplasm</location>
        <location evidence="1">Cytosol</location>
    </subcellularLocation>
</comment>
<proteinExistence type="inferred from homology"/>
<comment type="catalytic activity">
    <reaction evidence="10 11">
        <text>uroporphyrinogen III + 4 H(+) = coproporphyrinogen III + 4 CO2</text>
        <dbReference type="Rhea" id="RHEA:19865"/>
        <dbReference type="ChEBI" id="CHEBI:15378"/>
        <dbReference type="ChEBI" id="CHEBI:16526"/>
        <dbReference type="ChEBI" id="CHEBI:57308"/>
        <dbReference type="ChEBI" id="CHEBI:57309"/>
        <dbReference type="EC" id="4.1.1.37"/>
    </reaction>
</comment>
<evidence type="ECO:0000256" key="4">
    <source>
        <dbReference type="ARBA" id="ARBA00011738"/>
    </source>
</evidence>
<evidence type="ECO:0000256" key="5">
    <source>
        <dbReference type="ARBA" id="ARBA00012288"/>
    </source>
</evidence>
<dbReference type="HAMAP" id="MF_00218">
    <property type="entry name" value="URO_D"/>
    <property type="match status" value="1"/>
</dbReference>
<dbReference type="InterPro" id="IPR000257">
    <property type="entry name" value="Uroporphyrinogen_deCOase"/>
</dbReference>
<sequence length="353" mass="38657">MNPRPEGPAAQDASPFLRACRREPGAPTPIWLMRQAGRYMKEYRDLRERVPFKDLCRDPALAAEVTVTAARAIGADAAILFSDILLILEPMGMELEYSKGNGPVLANPVREGRDAERLREAEPGCLPFVFEAVRQIRSALPAGMPLIGFSGAPFTLASYMIEGGGSREFTLTKGFMYRDPGAWRSLMERLVRALVPYLNGQIEAGAQAVQIFDSWVGALGPADYREFVLPHTRALIEGLRPGVPVIHFGTGTASLLEAMREAGGDVIGLDFRVELGEAWMRLGEVAVQGNLDPAVLLGDRDLIRRRAEAILRQAGGRPGHIFNLGHGVLPSTPVDNVRFLVDLVHTWERGSRP</sequence>
<evidence type="ECO:0000313" key="15">
    <source>
        <dbReference type="EMBL" id="MBI3128628.1"/>
    </source>
</evidence>
<keyword evidence="7 10" id="KW-0210">Decarboxylase</keyword>
<comment type="caution">
    <text evidence="10">Lacks conserved residue(s) required for the propagation of feature annotation.</text>
</comment>
<comment type="function">
    <text evidence="10">Catalyzes the decarboxylation of four acetate groups of uroporphyrinogen-III to yield coproporphyrinogen-III.</text>
</comment>
<feature type="binding site" evidence="10">
    <location>
        <position position="83"/>
    </location>
    <ligand>
        <name>substrate</name>
    </ligand>
</feature>
<feature type="binding site" evidence="10">
    <location>
        <position position="159"/>
    </location>
    <ligand>
        <name>substrate</name>
    </ligand>
</feature>
<dbReference type="GO" id="GO:0005829">
    <property type="term" value="C:cytosol"/>
    <property type="evidence" value="ECO:0007669"/>
    <property type="project" value="UniProtKB-SubCell"/>
</dbReference>
<feature type="domain" description="Uroporphyrinogen decarboxylase (URO-D)" evidence="14">
    <location>
        <begin position="147"/>
        <end position="163"/>
    </location>
</feature>
<feature type="domain" description="Uroporphyrinogen decarboxylase (URO-D)" evidence="13">
    <location>
        <begin position="29"/>
        <end position="38"/>
    </location>
</feature>
<comment type="pathway">
    <text evidence="2 10 11">Porphyrin-containing compound metabolism; protoporphyrin-IX biosynthesis; coproporphyrinogen-III from 5-aminolevulinate: step 4/4.</text>
</comment>
<evidence type="ECO:0000256" key="10">
    <source>
        <dbReference type="HAMAP-Rule" id="MF_00218"/>
    </source>
</evidence>
<evidence type="ECO:0000259" key="14">
    <source>
        <dbReference type="PROSITE" id="PS00907"/>
    </source>
</evidence>